<gene>
    <name evidence="1" type="ORF">SGL43_06635</name>
</gene>
<sequence>MTTDPSTQLEVIRGAVARHIANGLVSTIYIRAKAARDLATELDANGANVDNLVEQHLINDGYSTAEATTVRAAADPDPWAPKPSITEYIPAPVRRVLADRLAHMLLGPAGGALQGEARELTFALKAEGFDLSEPIKQHITDLTLGPDPADVPF</sequence>
<protein>
    <submittedName>
        <fullName evidence="1">Uncharacterized protein</fullName>
    </submittedName>
</protein>
<evidence type="ECO:0000313" key="1">
    <source>
        <dbReference type="EMBL" id="CAH9419580.1"/>
    </source>
</evidence>
<dbReference type="RefSeq" id="WP_318575546.1">
    <property type="nucleotide sequence ID" value="NZ_CAKXYP010000025.1"/>
</dbReference>
<keyword evidence="2" id="KW-1185">Reference proteome</keyword>
<dbReference type="EMBL" id="CAKXYP010000025">
    <property type="protein sequence ID" value="CAH9419580.1"/>
    <property type="molecule type" value="Genomic_DNA"/>
</dbReference>
<organism evidence="1 2">
    <name type="scientific">Streptomyces globisporus</name>
    <dbReference type="NCBI Taxonomy" id="1908"/>
    <lineage>
        <taxon>Bacteria</taxon>
        <taxon>Bacillati</taxon>
        <taxon>Actinomycetota</taxon>
        <taxon>Actinomycetes</taxon>
        <taxon>Kitasatosporales</taxon>
        <taxon>Streptomycetaceae</taxon>
        <taxon>Streptomyces</taxon>
    </lineage>
</organism>
<dbReference type="Proteomes" id="UP001154015">
    <property type="component" value="Unassembled WGS sequence"/>
</dbReference>
<proteinExistence type="predicted"/>
<evidence type="ECO:0000313" key="2">
    <source>
        <dbReference type="Proteomes" id="UP001154015"/>
    </source>
</evidence>
<comment type="caution">
    <text evidence="1">The sequence shown here is derived from an EMBL/GenBank/DDBJ whole genome shotgun (WGS) entry which is preliminary data.</text>
</comment>
<reference evidence="1" key="1">
    <citation type="submission" date="2022-03" db="EMBL/GenBank/DDBJ databases">
        <authorList>
            <person name="Leyn A S."/>
        </authorList>
    </citation>
    <scope>NUCLEOTIDE SEQUENCE</scope>
    <source>
        <strain evidence="1">Streptomyces globisporus 4-3</strain>
    </source>
</reference>
<name>A0ABM9H7F7_STRGL</name>
<accession>A0ABM9H7F7</accession>